<feature type="compositionally biased region" description="Low complexity" evidence="9">
    <location>
        <begin position="324"/>
        <end position="334"/>
    </location>
</feature>
<dbReference type="InterPro" id="IPR039595">
    <property type="entry name" value="TE2IP/Rap1"/>
</dbReference>
<dbReference type="AlphaFoldDB" id="A0AA39R7T4"/>
<feature type="region of interest" description="Disordered" evidence="9">
    <location>
        <begin position="169"/>
        <end position="212"/>
    </location>
</feature>
<evidence type="ECO:0000313" key="14">
    <source>
        <dbReference type="Proteomes" id="UP001166286"/>
    </source>
</evidence>
<proteinExistence type="inferred from homology"/>
<evidence type="ECO:0000256" key="2">
    <source>
        <dbReference type="ARBA" id="ARBA00022454"/>
    </source>
</evidence>
<keyword evidence="2 8" id="KW-0158">Chromosome</keyword>
<comment type="subcellular location">
    <subcellularLocation>
        <location evidence="8">Nucleus</location>
    </subcellularLocation>
    <subcellularLocation>
        <location evidence="8">Chromosome</location>
        <location evidence="8">Telomere</location>
    </subcellularLocation>
</comment>
<dbReference type="PANTHER" id="PTHR16466:SF6">
    <property type="entry name" value="TELOMERIC REPEAT-BINDING FACTOR 2-INTERACTING PROTEIN 1"/>
    <property type="match status" value="1"/>
</dbReference>
<feature type="domain" description="TRF2-interacting telomeric protein/Rap1 C-terminal" evidence="11">
    <location>
        <begin position="616"/>
        <end position="691"/>
    </location>
</feature>
<evidence type="ECO:0000259" key="11">
    <source>
        <dbReference type="Pfam" id="PF11626"/>
    </source>
</evidence>
<sequence length="697" mass="78378">MAEVVFSGVSNHTGVQGNLFQGIKFWLSQKVPQRSRFINDIKSNGGEVLPIEKHADLKIVDHARKEALPGTYSYTFIEKSVRNGILEELQNHRVGPVEGTVRTIGSTVQPAKGTRNKFTDGDDQILWEWVQGHPQKGGGTDGNEIYKQLETKHPQHPWQSWRDRFVKYLKGKPPPFPRPHNAPPTPPSDAPVSAEEPKRKKNTSSHDEADFKDFSEEEAEMLMKWGKTILNIRPESADEAWEAWKNGIEKDHRHSAREWHRFWERSVRPRFLRRLAKQAKRATSEQPALPEPKTSKTTANPATIPSSPFSPFTNKQTKTKPRSRSPSYYPESPSMQLTGRSPDVKATSGNDKFRTNITSPAGRDPRDKSTLSKASGSADESLKRKHPTLNEEIPSSSPIQGRLSPKRRRPDVSEMPREIASTPEGSPKNSGKRAYSPLFVDGEDESEEDDSGSEADFNEKDSQDPSGTLSKPRRGARDTQSLFREPTLPIDFDVPPLGEDWEEEELEYKTTSPMFDLDVPPPQEGWDDEKPRAEPSESGSRLETGATEAHDARRAIRSETQVIFQKQTQSPDFTVAEPVGGWDLPPMPASSDDESEALDVDIQTDAWIDAHINEKFSEEQVTTALKSCTMDTSLAEEVLKHLENEGKIPDDRRGVWTKIDDEDLGSTDARTIQKLEKKHGAEGIKARWDFLSFLEEA</sequence>
<evidence type="ECO:0000259" key="10">
    <source>
        <dbReference type="Pfam" id="PF08914"/>
    </source>
</evidence>
<evidence type="ECO:0000256" key="4">
    <source>
        <dbReference type="ARBA" id="ARBA00023015"/>
    </source>
</evidence>
<feature type="compositionally biased region" description="Pro residues" evidence="9">
    <location>
        <begin position="172"/>
        <end position="189"/>
    </location>
</feature>
<keyword evidence="3 8" id="KW-0779">Telomere</keyword>
<feature type="compositionally biased region" description="Acidic residues" evidence="9">
    <location>
        <begin position="441"/>
        <end position="453"/>
    </location>
</feature>
<dbReference type="GO" id="GO:0010833">
    <property type="term" value="P:telomere maintenance via telomere lengthening"/>
    <property type="evidence" value="ECO:0007669"/>
    <property type="project" value="UniProtKB-UniRule"/>
</dbReference>
<comment type="subunit">
    <text evidence="8">Homodimer.</text>
</comment>
<evidence type="ECO:0000313" key="13">
    <source>
        <dbReference type="EMBL" id="KAK0515046.1"/>
    </source>
</evidence>
<keyword evidence="7 8" id="KW-0539">Nucleus</keyword>
<evidence type="ECO:0000256" key="7">
    <source>
        <dbReference type="ARBA" id="ARBA00023242"/>
    </source>
</evidence>
<dbReference type="Pfam" id="PF11626">
    <property type="entry name" value="Rap1_C"/>
    <property type="match status" value="1"/>
</dbReference>
<dbReference type="GO" id="GO:0031848">
    <property type="term" value="P:protection from non-homologous end joining at telomere"/>
    <property type="evidence" value="ECO:0007669"/>
    <property type="project" value="TreeGrafter"/>
</dbReference>
<protein>
    <recommendedName>
        <fullName evidence="8">DNA-binding protein RAP1</fullName>
    </recommendedName>
</protein>
<dbReference type="CDD" id="cd11653">
    <property type="entry name" value="rap1_RCT"/>
    <property type="match status" value="1"/>
</dbReference>
<dbReference type="InterPro" id="IPR001357">
    <property type="entry name" value="BRCT_dom"/>
</dbReference>
<dbReference type="InterPro" id="IPR009057">
    <property type="entry name" value="Homeodomain-like_sf"/>
</dbReference>
<comment type="caution">
    <text evidence="13">The sequence shown here is derived from an EMBL/GenBank/DDBJ whole genome shotgun (WGS) entry which is preliminary data.</text>
</comment>
<keyword evidence="6" id="KW-0804">Transcription</keyword>
<evidence type="ECO:0000259" key="12">
    <source>
        <dbReference type="Pfam" id="PF16589"/>
    </source>
</evidence>
<gene>
    <name evidence="13" type="ORF">JMJ35_002425</name>
</gene>
<dbReference type="Proteomes" id="UP001166286">
    <property type="component" value="Unassembled WGS sequence"/>
</dbReference>
<keyword evidence="14" id="KW-1185">Reference proteome</keyword>
<dbReference type="GO" id="GO:0070187">
    <property type="term" value="C:shelterin complex"/>
    <property type="evidence" value="ECO:0007669"/>
    <property type="project" value="TreeGrafter"/>
</dbReference>
<dbReference type="InterPro" id="IPR015010">
    <property type="entry name" value="TERF2IP_Myb"/>
</dbReference>
<comment type="function">
    <text evidence="8">Involved in the regulation of telomere length, clustering and has a specific role in telomere position effect (TPE).</text>
</comment>
<dbReference type="InterPro" id="IPR021661">
    <property type="entry name" value="Rap1_C"/>
</dbReference>
<name>A0AA39R7T4_9LECA</name>
<dbReference type="EMBL" id="JAFEKC020000004">
    <property type="protein sequence ID" value="KAK0515046.1"/>
    <property type="molecule type" value="Genomic_DNA"/>
</dbReference>
<dbReference type="SUPFAM" id="SSF46689">
    <property type="entry name" value="Homeodomain-like"/>
    <property type="match status" value="1"/>
</dbReference>
<dbReference type="CDD" id="cd11655">
    <property type="entry name" value="rap1_myb-like"/>
    <property type="match status" value="1"/>
</dbReference>
<dbReference type="Pfam" id="PF16589">
    <property type="entry name" value="BRCT_2"/>
    <property type="match status" value="1"/>
</dbReference>
<keyword evidence="5" id="KW-0010">Activator</keyword>
<dbReference type="GO" id="GO:0042162">
    <property type="term" value="F:telomeric DNA binding"/>
    <property type="evidence" value="ECO:0007669"/>
    <property type="project" value="TreeGrafter"/>
</dbReference>
<evidence type="ECO:0000256" key="5">
    <source>
        <dbReference type="ARBA" id="ARBA00023159"/>
    </source>
</evidence>
<dbReference type="Gene3D" id="1.10.10.2170">
    <property type="match status" value="1"/>
</dbReference>
<feature type="compositionally biased region" description="Polar residues" evidence="9">
    <location>
        <begin position="295"/>
        <end position="316"/>
    </location>
</feature>
<feature type="compositionally biased region" description="Polar residues" evidence="9">
    <location>
        <begin position="558"/>
        <end position="572"/>
    </location>
</feature>
<feature type="compositionally biased region" description="Polar residues" evidence="9">
    <location>
        <begin position="347"/>
        <end position="359"/>
    </location>
</feature>
<evidence type="ECO:0000256" key="3">
    <source>
        <dbReference type="ARBA" id="ARBA00022895"/>
    </source>
</evidence>
<feature type="domain" description="BRCT" evidence="12">
    <location>
        <begin position="18"/>
        <end position="92"/>
    </location>
</feature>
<feature type="compositionally biased region" description="Basic and acidic residues" evidence="9">
    <location>
        <begin position="548"/>
        <end position="557"/>
    </location>
</feature>
<keyword evidence="4" id="KW-0805">Transcription regulation</keyword>
<reference evidence="13" key="1">
    <citation type="submission" date="2023-03" db="EMBL/GenBank/DDBJ databases">
        <title>Complete genome of Cladonia borealis.</title>
        <authorList>
            <person name="Park H."/>
        </authorList>
    </citation>
    <scope>NUCLEOTIDE SEQUENCE</scope>
    <source>
        <strain evidence="13">ANT050790</strain>
    </source>
</reference>
<comment type="similarity">
    <text evidence="1 8">Belongs to the RAP1 family.</text>
</comment>
<dbReference type="Gene3D" id="1.10.10.60">
    <property type="entry name" value="Homeodomain-like"/>
    <property type="match status" value="1"/>
</dbReference>
<organism evidence="13 14">
    <name type="scientific">Cladonia borealis</name>
    <dbReference type="NCBI Taxonomy" id="184061"/>
    <lineage>
        <taxon>Eukaryota</taxon>
        <taxon>Fungi</taxon>
        <taxon>Dikarya</taxon>
        <taxon>Ascomycota</taxon>
        <taxon>Pezizomycotina</taxon>
        <taxon>Lecanoromycetes</taxon>
        <taxon>OSLEUM clade</taxon>
        <taxon>Lecanoromycetidae</taxon>
        <taxon>Lecanorales</taxon>
        <taxon>Lecanorineae</taxon>
        <taxon>Cladoniaceae</taxon>
        <taxon>Cladonia</taxon>
    </lineage>
</organism>
<accession>A0AA39R7T4</accession>
<feature type="domain" description="TERF2-interacting telomeric protein 1 Myb" evidence="10">
    <location>
        <begin position="118"/>
        <end position="173"/>
    </location>
</feature>
<evidence type="ECO:0000256" key="8">
    <source>
        <dbReference type="RuleBase" id="RU367107"/>
    </source>
</evidence>
<dbReference type="InterPro" id="IPR038104">
    <property type="entry name" value="Rap1_C_sf"/>
</dbReference>
<evidence type="ECO:0000256" key="6">
    <source>
        <dbReference type="ARBA" id="ARBA00023163"/>
    </source>
</evidence>
<dbReference type="PANTHER" id="PTHR16466">
    <property type="entry name" value="TELOMERE REPEAT-BINDING FACTOR 2-INTERACTING PROTEIN 1"/>
    <property type="match status" value="1"/>
</dbReference>
<dbReference type="Pfam" id="PF08914">
    <property type="entry name" value="Myb_Rap1"/>
    <property type="match status" value="1"/>
</dbReference>
<evidence type="ECO:0000256" key="9">
    <source>
        <dbReference type="SAM" id="MobiDB-lite"/>
    </source>
</evidence>
<evidence type="ECO:0000256" key="1">
    <source>
        <dbReference type="ARBA" id="ARBA00010467"/>
    </source>
</evidence>
<feature type="region of interest" description="Disordered" evidence="9">
    <location>
        <begin position="276"/>
        <end position="596"/>
    </location>
</feature>